<dbReference type="GO" id="GO:0004519">
    <property type="term" value="F:endonuclease activity"/>
    <property type="evidence" value="ECO:0007669"/>
    <property type="project" value="UniProtKB-KW"/>
</dbReference>
<keyword evidence="2" id="KW-0255">Endonuclease</keyword>
<organism evidence="2">
    <name type="scientific">CrAss-like virus sp. ctcfK29</name>
    <dbReference type="NCBI Taxonomy" id="2826827"/>
    <lineage>
        <taxon>Viruses</taxon>
        <taxon>Duplodnaviria</taxon>
        <taxon>Heunggongvirae</taxon>
        <taxon>Uroviricota</taxon>
        <taxon>Caudoviricetes</taxon>
        <taxon>Crassvirales</taxon>
    </lineage>
</organism>
<feature type="domain" description="Nuclease-associated modular DNA-binding 1" evidence="1">
    <location>
        <begin position="40"/>
        <end position="74"/>
    </location>
</feature>
<dbReference type="Pfam" id="PF07453">
    <property type="entry name" value="NUMOD1"/>
    <property type="match status" value="1"/>
</dbReference>
<dbReference type="EMBL" id="BK014916">
    <property type="protein sequence ID" value="DAD82297.1"/>
    <property type="molecule type" value="Genomic_DNA"/>
</dbReference>
<reference evidence="2" key="1">
    <citation type="journal article" date="2021" name="Proc. Natl. Acad. Sci. U.S.A.">
        <title>A Catalog of Tens of Thousands of Viruses from Human Metagenomes Reveals Hidden Associations with Chronic Diseases.</title>
        <authorList>
            <person name="Tisza M.J."/>
            <person name="Buck C.B."/>
        </authorList>
    </citation>
    <scope>NUCLEOTIDE SEQUENCE</scope>
    <source>
        <strain evidence="2">CtcfK29</strain>
    </source>
</reference>
<dbReference type="SMART" id="SM00497">
    <property type="entry name" value="IENR1"/>
    <property type="match status" value="2"/>
</dbReference>
<evidence type="ECO:0000313" key="2">
    <source>
        <dbReference type="EMBL" id="DAD82297.1"/>
    </source>
</evidence>
<dbReference type="InterPro" id="IPR036388">
    <property type="entry name" value="WH-like_DNA-bd_sf"/>
</dbReference>
<accession>A0A8S5MIT8</accession>
<dbReference type="InterPro" id="IPR003647">
    <property type="entry name" value="Intron_nuc_1_rpt"/>
</dbReference>
<proteinExistence type="predicted"/>
<keyword evidence="2" id="KW-0378">Hydrolase</keyword>
<sequence length="185" mass="21650">MDDNDIVYEDFSDFLERGKIQEKKKIERRKGYKYILRPHIPIDVYSLDGKLLGSYDSIKEAARELEISESTIRKNLDLNRKAGDKLFVLKGESFEDKKKAMETHRYIDGRRKITRSSLGIKEYTINGTFVTYWSTSLEAAKAYDLRAHDIQRCLKEERLTVGGKIFLPSLEPISKRLNRIKKKKK</sequence>
<evidence type="ECO:0000259" key="1">
    <source>
        <dbReference type="Pfam" id="PF07453"/>
    </source>
</evidence>
<keyword evidence="2" id="KW-0540">Nuclease</keyword>
<dbReference type="Gene3D" id="1.10.10.10">
    <property type="entry name" value="Winged helix-like DNA-binding domain superfamily/Winged helix DNA-binding domain"/>
    <property type="match status" value="1"/>
</dbReference>
<dbReference type="InterPro" id="IPR010896">
    <property type="entry name" value="NUMOD1"/>
</dbReference>
<name>A0A8S5MIT8_9CAUD</name>
<protein>
    <submittedName>
        <fullName evidence="2">Intron associated endonuclease</fullName>
    </submittedName>
</protein>